<proteinExistence type="predicted"/>
<evidence type="ECO:0000256" key="1">
    <source>
        <dbReference type="SAM" id="SignalP"/>
    </source>
</evidence>
<feature type="signal peptide" evidence="1">
    <location>
        <begin position="1"/>
        <end position="23"/>
    </location>
</feature>
<evidence type="ECO:0000313" key="2">
    <source>
        <dbReference type="EMBL" id="VFB16264.1"/>
    </source>
</evidence>
<comment type="caution">
    <text evidence="2">The sequence shown here is derived from an EMBL/GenBank/DDBJ whole genome shotgun (WGS) entry which is preliminary data.</text>
</comment>
<feature type="chain" id="PRO_5039722038" evidence="1">
    <location>
        <begin position="24"/>
        <end position="151"/>
    </location>
</feature>
<accession>A0A8H2M4F2</accession>
<protein>
    <submittedName>
        <fullName evidence="2">Uncharacterized protein</fullName>
    </submittedName>
</protein>
<dbReference type="Proteomes" id="UP000377798">
    <property type="component" value="Unassembled WGS sequence"/>
</dbReference>
<dbReference type="EMBL" id="CAACYI010000001">
    <property type="protein sequence ID" value="VFB16264.1"/>
    <property type="molecule type" value="Genomic_DNA"/>
</dbReference>
<gene>
    <name evidence="2" type="ORF">NCTC13150_00783</name>
</gene>
<organism evidence="2 3">
    <name type="scientific">Urinicoccus massiliensis</name>
    <dbReference type="NCBI Taxonomy" id="1723382"/>
    <lineage>
        <taxon>Bacteria</taxon>
        <taxon>Bacillati</taxon>
        <taxon>Bacillota</taxon>
        <taxon>Tissierellia</taxon>
        <taxon>Tissierellales</taxon>
        <taxon>Peptoniphilaceae</taxon>
        <taxon>Urinicoccus</taxon>
    </lineage>
</organism>
<keyword evidence="3" id="KW-1185">Reference proteome</keyword>
<name>A0A8H2M4F2_9FIRM</name>
<reference evidence="2 3" key="1">
    <citation type="submission" date="2019-02" db="EMBL/GenBank/DDBJ databases">
        <authorList>
            <consortium name="Pathogen Informatics"/>
        </authorList>
    </citation>
    <scope>NUCLEOTIDE SEQUENCE [LARGE SCALE GENOMIC DNA]</scope>
    <source>
        <strain evidence="2 3">3012STDY7089603</strain>
    </source>
</reference>
<evidence type="ECO:0000313" key="3">
    <source>
        <dbReference type="Proteomes" id="UP000377798"/>
    </source>
</evidence>
<sequence>MKKILVSVLILCFCLILARTSLAKASSLEDQNKSLDYVTKSSPQEKIPSKIGQVSFRITTEARVLRSKDTGKILKVEDFGSPYASISGFQSEFQHGGFSIDRTSPKSARFSARGQFIISKPSFLVGGDIISYPMDFKVKTEPLTLVSYISW</sequence>
<dbReference type="AlphaFoldDB" id="A0A8H2M4F2"/>
<keyword evidence="1" id="KW-0732">Signal</keyword>
<dbReference type="RefSeq" id="WP_131748840.1">
    <property type="nucleotide sequence ID" value="NZ_CAACYI010000001.1"/>
</dbReference>